<evidence type="ECO:0000313" key="4">
    <source>
        <dbReference type="Proteomes" id="UP001241758"/>
    </source>
</evidence>
<comment type="caution">
    <text evidence="3">The sequence shown here is derived from an EMBL/GenBank/DDBJ whole genome shotgun (WGS) entry which is preliminary data.</text>
</comment>
<feature type="domain" description="Membrane-associated sensor" evidence="2">
    <location>
        <begin position="5"/>
        <end position="56"/>
    </location>
</feature>
<name>A0ABT6WYK1_9ACTN</name>
<protein>
    <submittedName>
        <fullName evidence="3">MASE4 domain-containing protein</fullName>
    </submittedName>
</protein>
<dbReference type="InterPro" id="IPR033424">
    <property type="entry name" value="MASE4"/>
</dbReference>
<keyword evidence="4" id="KW-1185">Reference proteome</keyword>
<keyword evidence="1" id="KW-1133">Transmembrane helix</keyword>
<dbReference type="RefSeq" id="WP_282766240.1">
    <property type="nucleotide sequence ID" value="NZ_JASCTH010000037.1"/>
</dbReference>
<feature type="transmembrane region" description="Helical" evidence="1">
    <location>
        <begin position="5"/>
        <end position="22"/>
    </location>
</feature>
<dbReference type="Proteomes" id="UP001241758">
    <property type="component" value="Unassembled WGS sequence"/>
</dbReference>
<evidence type="ECO:0000259" key="2">
    <source>
        <dbReference type="Pfam" id="PF17158"/>
    </source>
</evidence>
<keyword evidence="1" id="KW-0472">Membrane</keyword>
<keyword evidence="1" id="KW-0812">Transmembrane</keyword>
<dbReference type="EMBL" id="JASCTH010000037">
    <property type="protein sequence ID" value="MDI6104817.1"/>
    <property type="molecule type" value="Genomic_DNA"/>
</dbReference>
<gene>
    <name evidence="3" type="ORF">QLQ12_40135</name>
</gene>
<accession>A0ABT6WYK1</accession>
<evidence type="ECO:0000313" key="3">
    <source>
        <dbReference type="EMBL" id="MDI6104817.1"/>
    </source>
</evidence>
<feature type="transmembrane region" description="Helical" evidence="1">
    <location>
        <begin position="28"/>
        <end position="49"/>
    </location>
</feature>
<evidence type="ECO:0000256" key="1">
    <source>
        <dbReference type="SAM" id="Phobius"/>
    </source>
</evidence>
<proteinExistence type="predicted"/>
<organism evidence="3 4">
    <name type="scientific">Actinoplanes sandaracinus</name>
    <dbReference type="NCBI Taxonomy" id="3045177"/>
    <lineage>
        <taxon>Bacteria</taxon>
        <taxon>Bacillati</taxon>
        <taxon>Actinomycetota</taxon>
        <taxon>Actinomycetes</taxon>
        <taxon>Micromonosporales</taxon>
        <taxon>Micromonosporaceae</taxon>
        <taxon>Actinoplanes</taxon>
    </lineage>
</organism>
<sequence length="117" mass="12754">MEQRVVVAISASMATAILFLAAPNRYSVGYYAARVTLLVSSGVVLLVLLAETAKLYRRLAAAHQDLDRAHRELSRRADHLSAANLELQAALAHRADLLDQRIRLTGELAPSASTCWS</sequence>
<dbReference type="Pfam" id="PF17158">
    <property type="entry name" value="MASE4"/>
    <property type="match status" value="1"/>
</dbReference>
<reference evidence="3 4" key="1">
    <citation type="submission" date="2023-05" db="EMBL/GenBank/DDBJ databases">
        <title>Actinoplanes sp. NEAU-A12 genome sequencing.</title>
        <authorList>
            <person name="Wang Z.-S."/>
        </authorList>
    </citation>
    <scope>NUCLEOTIDE SEQUENCE [LARGE SCALE GENOMIC DNA]</scope>
    <source>
        <strain evidence="3 4">NEAU-A12</strain>
    </source>
</reference>